<evidence type="ECO:0000313" key="1">
    <source>
        <dbReference type="EMBL" id="GAQ85613.1"/>
    </source>
</evidence>
<evidence type="ECO:0000313" key="2">
    <source>
        <dbReference type="Proteomes" id="UP000054558"/>
    </source>
</evidence>
<organism evidence="1 2">
    <name type="scientific">Klebsormidium nitens</name>
    <name type="common">Green alga</name>
    <name type="synonym">Ulothrix nitens</name>
    <dbReference type="NCBI Taxonomy" id="105231"/>
    <lineage>
        <taxon>Eukaryota</taxon>
        <taxon>Viridiplantae</taxon>
        <taxon>Streptophyta</taxon>
        <taxon>Klebsormidiophyceae</taxon>
        <taxon>Klebsormidiales</taxon>
        <taxon>Klebsormidiaceae</taxon>
        <taxon>Klebsormidium</taxon>
    </lineage>
</organism>
<name>A0A1Y1I540_KLENI</name>
<protein>
    <submittedName>
        <fullName evidence="1">Uncharacterized protein</fullName>
    </submittedName>
</protein>
<sequence length="526" mass="58287">MRLQTGTSADLQTLREAVSGFGGFKKLVRLGVGLKKNAPETEPQDVCSLTQKDVQFFVFSRIRDNCFAWSLGDCAFAVDIPDGQLFLNAQVKTIGHSACGEASQKDSIEQEQVAPLEVYVVRKGSLASAFQVNIKAAETLSKELADHPASMMLTLKSGNRSFDDHLKNIGQTAYRFLIRVAGGASGQADASAHALRHHQTSAERGTLRHLSIADSPVSSVGLQSALSALDHCLRTLELSPGIIFLAEPESPLVAGNYACASVRTLVLGDALEAAGARELRKRKKPALPGRLPVTIFPFEPLQTLWLVGLGGLTEDDVIGIFRRTPLLEEFRLFPSGSQVYRHHSGDIEVAAGHGSYASLTPAAVAGVFKGLTRHHCPRLARLSIGWKHNLIGHQELIGSWLRRFADAHPEMTEVKLFLTERFHPDDWLYALSNWAPTLEKVTGHFGAYSGDLDAERQLVLLAKAPRLTELECLGRCYRDEVQWMREQQLGAFTKLKRVGHSSLRCFRWNKYTWLLDDLRYPSWRRE</sequence>
<reference evidence="1 2" key="1">
    <citation type="journal article" date="2014" name="Nat. Commun.">
        <title>Klebsormidium flaccidum genome reveals primary factors for plant terrestrial adaptation.</title>
        <authorList>
            <person name="Hori K."/>
            <person name="Maruyama F."/>
            <person name="Fujisawa T."/>
            <person name="Togashi T."/>
            <person name="Yamamoto N."/>
            <person name="Seo M."/>
            <person name="Sato S."/>
            <person name="Yamada T."/>
            <person name="Mori H."/>
            <person name="Tajima N."/>
            <person name="Moriyama T."/>
            <person name="Ikeuchi M."/>
            <person name="Watanabe M."/>
            <person name="Wada H."/>
            <person name="Kobayashi K."/>
            <person name="Saito M."/>
            <person name="Masuda T."/>
            <person name="Sasaki-Sekimoto Y."/>
            <person name="Mashiguchi K."/>
            <person name="Awai K."/>
            <person name="Shimojima M."/>
            <person name="Masuda S."/>
            <person name="Iwai M."/>
            <person name="Nobusawa T."/>
            <person name="Narise T."/>
            <person name="Kondo S."/>
            <person name="Saito H."/>
            <person name="Sato R."/>
            <person name="Murakawa M."/>
            <person name="Ihara Y."/>
            <person name="Oshima-Yamada Y."/>
            <person name="Ohtaka K."/>
            <person name="Satoh M."/>
            <person name="Sonobe K."/>
            <person name="Ishii M."/>
            <person name="Ohtani R."/>
            <person name="Kanamori-Sato M."/>
            <person name="Honoki R."/>
            <person name="Miyazaki D."/>
            <person name="Mochizuki H."/>
            <person name="Umetsu J."/>
            <person name="Higashi K."/>
            <person name="Shibata D."/>
            <person name="Kamiya Y."/>
            <person name="Sato N."/>
            <person name="Nakamura Y."/>
            <person name="Tabata S."/>
            <person name="Ida S."/>
            <person name="Kurokawa K."/>
            <person name="Ohta H."/>
        </authorList>
    </citation>
    <scope>NUCLEOTIDE SEQUENCE [LARGE SCALE GENOMIC DNA]</scope>
    <source>
        <strain evidence="1 2">NIES-2285</strain>
    </source>
</reference>
<dbReference type="Proteomes" id="UP000054558">
    <property type="component" value="Unassembled WGS sequence"/>
</dbReference>
<dbReference type="EMBL" id="DF237194">
    <property type="protein sequence ID" value="GAQ85613.1"/>
    <property type="molecule type" value="Genomic_DNA"/>
</dbReference>
<dbReference type="AlphaFoldDB" id="A0A1Y1I540"/>
<accession>A0A1Y1I540</accession>
<gene>
    <name evidence="1" type="ORF">KFL_002450050</name>
</gene>
<keyword evidence="2" id="KW-1185">Reference proteome</keyword>
<proteinExistence type="predicted"/>